<feature type="non-terminal residue" evidence="1">
    <location>
        <position position="340"/>
    </location>
</feature>
<protein>
    <submittedName>
        <fullName evidence="1">Cleavage polyadenylation factor subunit fip1</fullName>
    </submittedName>
</protein>
<comment type="caution">
    <text evidence="1">The sequence shown here is derived from an EMBL/GenBank/DDBJ whole genome shotgun (WGS) entry which is preliminary data.</text>
</comment>
<organism evidence="1 2">
    <name type="scientific">Linderina macrospora</name>
    <dbReference type="NCBI Taxonomy" id="4868"/>
    <lineage>
        <taxon>Eukaryota</taxon>
        <taxon>Fungi</taxon>
        <taxon>Fungi incertae sedis</taxon>
        <taxon>Zoopagomycota</taxon>
        <taxon>Kickxellomycotina</taxon>
        <taxon>Kickxellomycetes</taxon>
        <taxon>Kickxellales</taxon>
        <taxon>Kickxellaceae</taxon>
        <taxon>Linderina</taxon>
    </lineage>
</organism>
<accession>A0ACC1J0A6</accession>
<dbReference type="EMBL" id="JANBPW010005398">
    <property type="protein sequence ID" value="KAJ1932705.1"/>
    <property type="molecule type" value="Genomic_DNA"/>
</dbReference>
<proteinExistence type="predicted"/>
<evidence type="ECO:0000313" key="1">
    <source>
        <dbReference type="EMBL" id="KAJ1932705.1"/>
    </source>
</evidence>
<name>A0ACC1J0A6_9FUNG</name>
<evidence type="ECO:0000313" key="2">
    <source>
        <dbReference type="Proteomes" id="UP001150603"/>
    </source>
</evidence>
<gene>
    <name evidence="1" type="primary">FIP1</name>
    <name evidence="1" type="ORF">FBU59_006281</name>
</gene>
<sequence length="340" mass="37400">MSSAFDDEDAFLYGDSAAAATQAPARNTDPAADESPKKDRQQTDGPDTPAPPSALQSDVELPSADEESGSDYDDDDLEVILEPADADGSSGNQGEGTTAGAGTEAGKTLAQLGDEKTSATTIEQLLATNSDRMDMMTVPLLNNIDMYKIDLDLLEEKPWRNPGADITDYFNFGFNEQTWRLYCLKQKQLRADFSVRKIMPTGMMMPMGNPAMYPGFRPEMGVPGNPMMPPGMVPPFMRQQMPPAAQKPRDGNRSDDDDGGDSKDGQQRPMMTPQQMQFQQQQQQQMRMNMPMQQGYYPPGMSGGQRNMPMPMNRQGRPMMNPQMQMGGRPPMPHGGHQQG</sequence>
<keyword evidence="2" id="KW-1185">Reference proteome</keyword>
<reference evidence="1" key="1">
    <citation type="submission" date="2022-07" db="EMBL/GenBank/DDBJ databases">
        <title>Phylogenomic reconstructions and comparative analyses of Kickxellomycotina fungi.</title>
        <authorList>
            <person name="Reynolds N.K."/>
            <person name="Stajich J.E."/>
            <person name="Barry K."/>
            <person name="Grigoriev I.V."/>
            <person name="Crous P."/>
            <person name="Smith M.E."/>
        </authorList>
    </citation>
    <scope>NUCLEOTIDE SEQUENCE</scope>
    <source>
        <strain evidence="1">NRRL 5244</strain>
    </source>
</reference>
<dbReference type="Proteomes" id="UP001150603">
    <property type="component" value="Unassembled WGS sequence"/>
</dbReference>